<dbReference type="SUPFAM" id="SSF50156">
    <property type="entry name" value="PDZ domain-like"/>
    <property type="match status" value="1"/>
</dbReference>
<dbReference type="SMART" id="SM00228">
    <property type="entry name" value="PDZ"/>
    <property type="match status" value="1"/>
</dbReference>
<dbReference type="InterPro" id="IPR051067">
    <property type="entry name" value="NHER"/>
</dbReference>
<organism evidence="6 7">
    <name type="scientific">Delphinapterus leucas</name>
    <name type="common">Beluga whale</name>
    <dbReference type="NCBI Taxonomy" id="9749"/>
    <lineage>
        <taxon>Eukaryota</taxon>
        <taxon>Metazoa</taxon>
        <taxon>Chordata</taxon>
        <taxon>Craniata</taxon>
        <taxon>Vertebrata</taxon>
        <taxon>Euteleostomi</taxon>
        <taxon>Mammalia</taxon>
        <taxon>Eutheria</taxon>
        <taxon>Laurasiatheria</taxon>
        <taxon>Artiodactyla</taxon>
        <taxon>Whippomorpha</taxon>
        <taxon>Cetacea</taxon>
        <taxon>Odontoceti</taxon>
        <taxon>Monodontidae</taxon>
        <taxon>Delphinapterus</taxon>
    </lineage>
</organism>
<dbReference type="Pfam" id="PF00595">
    <property type="entry name" value="PDZ"/>
    <property type="match status" value="1"/>
</dbReference>
<evidence type="ECO:0000313" key="7">
    <source>
        <dbReference type="RefSeq" id="XP_022450207.1"/>
    </source>
</evidence>
<name>A0A2Y9Q3S9_DELLE</name>
<dbReference type="InterPro" id="IPR036034">
    <property type="entry name" value="PDZ_sf"/>
</dbReference>
<dbReference type="FunFam" id="2.30.42.10:FF:000068">
    <property type="entry name" value="Na(+)/H(+) exchange regulatory cofactor NHE-RF"/>
    <property type="match status" value="1"/>
</dbReference>
<feature type="compositionally biased region" description="Polar residues" evidence="4">
    <location>
        <begin position="121"/>
        <end position="134"/>
    </location>
</feature>
<dbReference type="KEGG" id="dle:111185173"/>
<feature type="region of interest" description="Disordered" evidence="4">
    <location>
        <begin position="98"/>
        <end position="139"/>
    </location>
</feature>
<evidence type="ECO:0000313" key="6">
    <source>
        <dbReference type="Proteomes" id="UP000248483"/>
    </source>
</evidence>
<keyword evidence="6" id="KW-1185">Reference proteome</keyword>
<keyword evidence="3" id="KW-0472">Membrane</keyword>
<dbReference type="PANTHER" id="PTHR14191">
    <property type="entry name" value="PDZ DOMAIN CONTAINING PROTEIN"/>
    <property type="match status" value="1"/>
</dbReference>
<dbReference type="GO" id="GO:0043495">
    <property type="term" value="F:protein-membrane adaptor activity"/>
    <property type="evidence" value="ECO:0007669"/>
    <property type="project" value="TreeGrafter"/>
</dbReference>
<dbReference type="PROSITE" id="PS50106">
    <property type="entry name" value="PDZ"/>
    <property type="match status" value="1"/>
</dbReference>
<dbReference type="GeneID" id="111185173"/>
<feature type="region of interest" description="Disordered" evidence="4">
    <location>
        <begin position="262"/>
        <end position="295"/>
    </location>
</feature>
<dbReference type="GO" id="GO:0005102">
    <property type="term" value="F:signaling receptor binding"/>
    <property type="evidence" value="ECO:0007669"/>
    <property type="project" value="TreeGrafter"/>
</dbReference>
<sequence>MCVVCFTVRDEGAHPPCPVGGRAEVGVQAPRALLALSASVSSCPGQGGGGGQGRTLMWLAPPFRELSGLSVVTQPRSDWAGVAAAAVQLIVTVMMGDRPEQRRGSQRCQGCRGVIDPRPSSPSQPAHASTSSSGGLWGLRVSEDVNGPLRELRPRLCHLQKGPQGYGFNLHSDKSRPGQYIRSVDPGSPAAHSGLRAQDRLIEVNGQNVEGLRHAEVVASIKAREDEARLLVVDPETDEHFKRLRVTPTEEHVEGWQHLEARPFSGEWPPPEPHCSRGQGEGESHQGQQAGTADGLEPEARDLQQLLSPPCLFPAGLLLHGPWALPLGPAQSSPQWTGGDILTPQAVVVPPPPKNQPVPQ</sequence>
<dbReference type="RefSeq" id="XP_022450207.1">
    <property type="nucleotide sequence ID" value="XM_022594499.2"/>
</dbReference>
<feature type="domain" description="PDZ" evidence="5">
    <location>
        <begin position="156"/>
        <end position="236"/>
    </location>
</feature>
<dbReference type="CDD" id="cd06768">
    <property type="entry name" value="PDZ_NHERF-like"/>
    <property type="match status" value="1"/>
</dbReference>
<comment type="subcellular location">
    <subcellularLocation>
        <location evidence="1">Endomembrane system</location>
        <topology evidence="1">Peripheral membrane protein</topology>
    </subcellularLocation>
</comment>
<dbReference type="STRING" id="9749.A0A2Y9Q3S9"/>
<proteinExistence type="predicted"/>
<reference evidence="7" key="1">
    <citation type="submission" date="2025-08" db="UniProtKB">
        <authorList>
            <consortium name="RefSeq"/>
        </authorList>
    </citation>
    <scope>IDENTIFICATION</scope>
    <source>
        <tissue evidence="7">Blood</tissue>
    </source>
</reference>
<evidence type="ECO:0000256" key="3">
    <source>
        <dbReference type="ARBA" id="ARBA00023136"/>
    </source>
</evidence>
<evidence type="ECO:0000259" key="5">
    <source>
        <dbReference type="PROSITE" id="PS50106"/>
    </source>
</evidence>
<dbReference type="GO" id="GO:0016324">
    <property type="term" value="C:apical plasma membrane"/>
    <property type="evidence" value="ECO:0007669"/>
    <property type="project" value="TreeGrafter"/>
</dbReference>
<evidence type="ECO:0000256" key="4">
    <source>
        <dbReference type="SAM" id="MobiDB-lite"/>
    </source>
</evidence>
<dbReference type="GO" id="GO:0012505">
    <property type="term" value="C:endomembrane system"/>
    <property type="evidence" value="ECO:0007669"/>
    <property type="project" value="UniProtKB-SubCell"/>
</dbReference>
<accession>A0A2Y9Q3S9</accession>
<dbReference type="Gene3D" id="2.30.42.10">
    <property type="match status" value="1"/>
</dbReference>
<feature type="region of interest" description="Disordered" evidence="4">
    <location>
        <begin position="328"/>
        <end position="360"/>
    </location>
</feature>
<dbReference type="InterPro" id="IPR001478">
    <property type="entry name" value="PDZ"/>
</dbReference>
<dbReference type="InParanoid" id="A0A2Y9Q3S9"/>
<dbReference type="CTD" id="9351"/>
<dbReference type="Proteomes" id="UP000248483">
    <property type="component" value="Unplaced"/>
</dbReference>
<gene>
    <name evidence="7" type="primary">SLC9A3R2</name>
</gene>
<protein>
    <submittedName>
        <fullName evidence="7">Na(+)/H(+) exchange regulatory cofactor NHE-RF2 isoform X1</fullName>
    </submittedName>
</protein>
<keyword evidence="2" id="KW-0677">Repeat</keyword>
<feature type="compositionally biased region" description="Pro residues" evidence="4">
    <location>
        <begin position="349"/>
        <end position="360"/>
    </location>
</feature>
<dbReference type="GO" id="GO:0072659">
    <property type="term" value="P:protein localization to plasma membrane"/>
    <property type="evidence" value="ECO:0007669"/>
    <property type="project" value="TreeGrafter"/>
</dbReference>
<dbReference type="PANTHER" id="PTHR14191:SF4">
    <property type="entry name" value="NA(+)_H(+) EXCHANGE REGULATORY COFACTOR NHE-RF2"/>
    <property type="match status" value="1"/>
</dbReference>
<evidence type="ECO:0000256" key="1">
    <source>
        <dbReference type="ARBA" id="ARBA00004184"/>
    </source>
</evidence>
<evidence type="ECO:0000256" key="2">
    <source>
        <dbReference type="ARBA" id="ARBA00022737"/>
    </source>
</evidence>
<dbReference type="AlphaFoldDB" id="A0A2Y9Q3S9"/>